<comment type="similarity">
    <text evidence="2">Belongs to the CcmC/CycZ/HelC family.</text>
</comment>
<keyword evidence="11" id="KW-1185">Reference proteome</keyword>
<dbReference type="InterPro" id="IPR002541">
    <property type="entry name" value="Cyt_c_assembly"/>
</dbReference>
<keyword evidence="6 8" id="KW-1133">Transmembrane helix</keyword>
<feature type="transmembrane region" description="Helical" evidence="8">
    <location>
        <begin position="61"/>
        <end position="87"/>
    </location>
</feature>
<dbReference type="PRINTS" id="PR01386">
    <property type="entry name" value="CCMCBIOGNSIS"/>
</dbReference>
<organism evidence="10 11">
    <name type="scientific">Neobacillus cucumis</name>
    <dbReference type="NCBI Taxonomy" id="1740721"/>
    <lineage>
        <taxon>Bacteria</taxon>
        <taxon>Bacillati</taxon>
        <taxon>Bacillota</taxon>
        <taxon>Bacilli</taxon>
        <taxon>Bacillales</taxon>
        <taxon>Bacillaceae</taxon>
        <taxon>Neobacillus</taxon>
    </lineage>
</organism>
<feature type="transmembrane region" description="Helical" evidence="8">
    <location>
        <begin position="161"/>
        <end position="184"/>
    </location>
</feature>
<evidence type="ECO:0000256" key="2">
    <source>
        <dbReference type="ARBA" id="ARBA00005840"/>
    </source>
</evidence>
<keyword evidence="4 8" id="KW-0812">Transmembrane</keyword>
<dbReference type="EMBL" id="PGVE01000090">
    <property type="protein sequence ID" value="PLS01715.1"/>
    <property type="molecule type" value="Genomic_DNA"/>
</dbReference>
<evidence type="ECO:0000256" key="7">
    <source>
        <dbReference type="ARBA" id="ARBA00023136"/>
    </source>
</evidence>
<dbReference type="PANTHER" id="PTHR30071:SF1">
    <property type="entry name" value="CYTOCHROME B_B6 PROTEIN-RELATED"/>
    <property type="match status" value="1"/>
</dbReference>
<feature type="transmembrane region" description="Helical" evidence="8">
    <location>
        <begin position="131"/>
        <end position="149"/>
    </location>
</feature>
<evidence type="ECO:0000259" key="9">
    <source>
        <dbReference type="Pfam" id="PF01578"/>
    </source>
</evidence>
<feature type="transmembrane region" description="Helical" evidence="8">
    <location>
        <begin position="204"/>
        <end position="227"/>
    </location>
</feature>
<dbReference type="InterPro" id="IPR003557">
    <property type="entry name" value="Cyt_c_biogenesis_CcmC"/>
</dbReference>
<accession>A0A2N5H882</accession>
<keyword evidence="5" id="KW-0201">Cytochrome c-type biogenesis</keyword>
<dbReference type="GO" id="GO:0005886">
    <property type="term" value="C:plasma membrane"/>
    <property type="evidence" value="ECO:0007669"/>
    <property type="project" value="TreeGrafter"/>
</dbReference>
<evidence type="ECO:0000256" key="1">
    <source>
        <dbReference type="ARBA" id="ARBA00004141"/>
    </source>
</evidence>
<keyword evidence="7 8" id="KW-0472">Membrane</keyword>
<evidence type="ECO:0000256" key="3">
    <source>
        <dbReference type="ARBA" id="ARBA00016463"/>
    </source>
</evidence>
<proteinExistence type="inferred from homology"/>
<dbReference type="GO" id="GO:0017004">
    <property type="term" value="P:cytochrome complex assembly"/>
    <property type="evidence" value="ECO:0007669"/>
    <property type="project" value="UniProtKB-KW"/>
</dbReference>
<evidence type="ECO:0000313" key="11">
    <source>
        <dbReference type="Proteomes" id="UP000234950"/>
    </source>
</evidence>
<comment type="caution">
    <text evidence="10">The sequence shown here is derived from an EMBL/GenBank/DDBJ whole genome shotgun (WGS) entry which is preliminary data.</text>
</comment>
<dbReference type="GO" id="GO:0020037">
    <property type="term" value="F:heme binding"/>
    <property type="evidence" value="ECO:0007669"/>
    <property type="project" value="InterPro"/>
</dbReference>
<dbReference type="Proteomes" id="UP000234950">
    <property type="component" value="Unassembled WGS sequence"/>
</dbReference>
<evidence type="ECO:0000313" key="10">
    <source>
        <dbReference type="EMBL" id="PLS01715.1"/>
    </source>
</evidence>
<comment type="subcellular location">
    <subcellularLocation>
        <location evidence="1">Membrane</location>
        <topology evidence="1">Multi-pass membrane protein</topology>
    </subcellularLocation>
</comment>
<feature type="transmembrane region" description="Helical" evidence="8">
    <location>
        <begin position="28"/>
        <end position="49"/>
    </location>
</feature>
<evidence type="ECO:0000256" key="4">
    <source>
        <dbReference type="ARBA" id="ARBA00022692"/>
    </source>
</evidence>
<sequence length="253" mass="28999">MSMNLEREKAVLPGAHLTETKTNNISSILFGGTVIFMLVALYFIFIYAAEEKTMGAAQKIFYFHVSSAWLAFMAFFVTFVFSILFLIKRERIFDTYAYVSAEIGVVFTIIVLTTGPIWAKSSWNTWWVWEPRLITTLILFFIYIAYIMIRQMDGVWDKKARLAAVFGIIGFADVPIVFFAIRWWQTKFHPIIFGSGPSQQGGGIEGTMLTALFVSLAAFTILYTYLLQKGVSFENMKIKVERFKEKLIAEQEN</sequence>
<dbReference type="PANTHER" id="PTHR30071">
    <property type="entry name" value="HEME EXPORTER PROTEIN C"/>
    <property type="match status" value="1"/>
</dbReference>
<gene>
    <name evidence="10" type="ORF">CVD27_23965</name>
</gene>
<dbReference type="Pfam" id="PF01578">
    <property type="entry name" value="Cytochrom_C_asm"/>
    <property type="match status" value="1"/>
</dbReference>
<evidence type="ECO:0000256" key="6">
    <source>
        <dbReference type="ARBA" id="ARBA00022989"/>
    </source>
</evidence>
<feature type="domain" description="Cytochrome c assembly protein" evidence="9">
    <location>
        <begin position="23"/>
        <end position="189"/>
    </location>
</feature>
<protein>
    <recommendedName>
        <fullName evidence="3">Heme exporter protein C</fullName>
    </recommendedName>
</protein>
<dbReference type="OrthoDB" id="9814290at2"/>
<name>A0A2N5H882_9BACI</name>
<dbReference type="AlphaFoldDB" id="A0A2N5H882"/>
<evidence type="ECO:0000256" key="5">
    <source>
        <dbReference type="ARBA" id="ARBA00022748"/>
    </source>
</evidence>
<dbReference type="GO" id="GO:0015232">
    <property type="term" value="F:heme transmembrane transporter activity"/>
    <property type="evidence" value="ECO:0007669"/>
    <property type="project" value="InterPro"/>
</dbReference>
<dbReference type="InterPro" id="IPR045062">
    <property type="entry name" value="Cyt_c_biogenesis_CcsA/CcmC"/>
</dbReference>
<feature type="transmembrane region" description="Helical" evidence="8">
    <location>
        <begin position="99"/>
        <end position="119"/>
    </location>
</feature>
<reference evidence="10 11" key="1">
    <citation type="submission" date="2017-11" db="EMBL/GenBank/DDBJ databases">
        <title>Comparitive Functional Genomics of Dry Heat Resistant strains isolated from the Viking Spacecraft.</title>
        <authorList>
            <person name="Seuylemezian A."/>
            <person name="Cooper K."/>
            <person name="Vaishampayan P."/>
        </authorList>
    </citation>
    <scope>NUCLEOTIDE SEQUENCE [LARGE SCALE GENOMIC DNA]</scope>
    <source>
        <strain evidence="10 11">V32-6</strain>
    </source>
</reference>
<evidence type="ECO:0000256" key="8">
    <source>
        <dbReference type="SAM" id="Phobius"/>
    </source>
</evidence>
<dbReference type="RefSeq" id="WP_101651129.1">
    <property type="nucleotide sequence ID" value="NZ_PGVE01000090.1"/>
</dbReference>